<accession>A0ABS6WTG2</accession>
<gene>
    <name evidence="1" type="ORF">KY465_18355</name>
</gene>
<evidence type="ECO:0000313" key="1">
    <source>
        <dbReference type="EMBL" id="MBW3099248.1"/>
    </source>
</evidence>
<proteinExistence type="predicted"/>
<sequence>MFNLSTRYEHPGLGDDHDEDPFAHAKMATAKWTGELLDRHYPGHPWYCEVVMSKTGGLIKIQLRGLMPTNRWYCCQLSDVLNDPGGKRTVLRGAGEILERYSIRRGAFNVDDWQSAMIKAPISGRGHLAPLLQ</sequence>
<organism evidence="1 2">
    <name type="scientific">Pseudohoeflea coraliihabitans</name>
    <dbReference type="NCBI Taxonomy" id="2860393"/>
    <lineage>
        <taxon>Bacteria</taxon>
        <taxon>Pseudomonadati</taxon>
        <taxon>Pseudomonadota</taxon>
        <taxon>Alphaproteobacteria</taxon>
        <taxon>Hyphomicrobiales</taxon>
        <taxon>Rhizobiaceae</taxon>
        <taxon>Pseudohoeflea</taxon>
    </lineage>
</organism>
<reference evidence="1" key="1">
    <citation type="submission" date="2021-07" db="EMBL/GenBank/DDBJ databases">
        <title>Pseudohoeflea marina sp. nov. a polyhydroxyalcanoate-producing bacterium.</title>
        <authorList>
            <person name="Zheng W."/>
            <person name="Yu S."/>
            <person name="Huang Y."/>
        </authorList>
    </citation>
    <scope>NUCLEOTIDE SEQUENCE</scope>
    <source>
        <strain evidence="1">DP4N28-3</strain>
    </source>
</reference>
<dbReference type="Proteomes" id="UP001430804">
    <property type="component" value="Unassembled WGS sequence"/>
</dbReference>
<dbReference type="EMBL" id="JAHWQX010000009">
    <property type="protein sequence ID" value="MBW3099248.1"/>
    <property type="molecule type" value="Genomic_DNA"/>
</dbReference>
<comment type="caution">
    <text evidence="1">The sequence shown here is derived from an EMBL/GenBank/DDBJ whole genome shotgun (WGS) entry which is preliminary data.</text>
</comment>
<protein>
    <submittedName>
        <fullName evidence="1">Uncharacterized protein</fullName>
    </submittedName>
</protein>
<name>A0ABS6WTG2_9HYPH</name>
<evidence type="ECO:0000313" key="2">
    <source>
        <dbReference type="Proteomes" id="UP001430804"/>
    </source>
</evidence>
<keyword evidence="2" id="KW-1185">Reference proteome</keyword>
<dbReference type="RefSeq" id="WP_219203577.1">
    <property type="nucleotide sequence ID" value="NZ_JAHWQX010000009.1"/>
</dbReference>